<dbReference type="Proteomes" id="UP000316079">
    <property type="component" value="Unassembled WGS sequence"/>
</dbReference>
<protein>
    <submittedName>
        <fullName evidence="1">Uncharacterized protein</fullName>
    </submittedName>
</protein>
<organism evidence="1 2">
    <name type="scientific">Danionella cerebrum</name>
    <dbReference type="NCBI Taxonomy" id="2873325"/>
    <lineage>
        <taxon>Eukaryota</taxon>
        <taxon>Metazoa</taxon>
        <taxon>Chordata</taxon>
        <taxon>Craniata</taxon>
        <taxon>Vertebrata</taxon>
        <taxon>Euteleostomi</taxon>
        <taxon>Actinopterygii</taxon>
        <taxon>Neopterygii</taxon>
        <taxon>Teleostei</taxon>
        <taxon>Ostariophysi</taxon>
        <taxon>Cypriniformes</taxon>
        <taxon>Danionidae</taxon>
        <taxon>Danioninae</taxon>
        <taxon>Danionella</taxon>
    </lineage>
</organism>
<comment type="caution">
    <text evidence="1">The sequence shown here is derived from an EMBL/GenBank/DDBJ whole genome shotgun (WGS) entry which is preliminary data.</text>
</comment>
<name>A0A553NGU1_9TELE</name>
<feature type="non-terminal residue" evidence="1">
    <location>
        <position position="1"/>
    </location>
</feature>
<gene>
    <name evidence="1" type="ORF">DNTS_034850</name>
</gene>
<dbReference type="AlphaFoldDB" id="A0A553NGU1"/>
<accession>A0A553NGU1</accession>
<dbReference type="OrthoDB" id="8952703at2759"/>
<evidence type="ECO:0000313" key="2">
    <source>
        <dbReference type="Proteomes" id="UP000316079"/>
    </source>
</evidence>
<dbReference type="EMBL" id="SRMA01026979">
    <property type="protein sequence ID" value="TRY64657.1"/>
    <property type="molecule type" value="Genomic_DNA"/>
</dbReference>
<reference evidence="1 2" key="1">
    <citation type="journal article" date="2019" name="Sci. Data">
        <title>Hybrid genome assembly and annotation of Danionella translucida.</title>
        <authorList>
            <person name="Kadobianskyi M."/>
            <person name="Schulze L."/>
            <person name="Schuelke M."/>
            <person name="Judkewitz B."/>
        </authorList>
    </citation>
    <scope>NUCLEOTIDE SEQUENCE [LARGE SCALE GENOMIC DNA]</scope>
    <source>
        <strain evidence="1 2">Bolton</strain>
    </source>
</reference>
<dbReference type="STRING" id="623744.A0A553NGU1"/>
<evidence type="ECO:0000313" key="1">
    <source>
        <dbReference type="EMBL" id="TRY64657.1"/>
    </source>
</evidence>
<sequence length="191" mass="21310">FGVKDVLNSGEDDFCVCCPWRRLPTSPVSVDEVGDHSLREQLIKIQEATTVVEANSAIAEAADSLIILGALRHITNLSEKTSLVQSAGEFYVKGIGVQVAKGLQTLGLLEELQKHPVVFYDMFVKDQQPLLAKDLSSSNKRSIENQTICYWRDWLIDFEEGEIESVTLESIMDGVCHRSLHNTATWLPIYS</sequence>
<proteinExistence type="predicted"/>
<keyword evidence="2" id="KW-1185">Reference proteome</keyword>